<feature type="compositionally biased region" description="Low complexity" evidence="1">
    <location>
        <begin position="83"/>
        <end position="92"/>
    </location>
</feature>
<name>A0A1M7QLX2_9ACTN</name>
<evidence type="ECO:0000256" key="1">
    <source>
        <dbReference type="SAM" id="MobiDB-lite"/>
    </source>
</evidence>
<accession>A0A1M7QLX2</accession>
<organism evidence="2 3">
    <name type="scientific">Cryptosporangium aurantiacum</name>
    <dbReference type="NCBI Taxonomy" id="134849"/>
    <lineage>
        <taxon>Bacteria</taxon>
        <taxon>Bacillati</taxon>
        <taxon>Actinomycetota</taxon>
        <taxon>Actinomycetes</taxon>
        <taxon>Cryptosporangiales</taxon>
        <taxon>Cryptosporangiaceae</taxon>
        <taxon>Cryptosporangium</taxon>
    </lineage>
</organism>
<feature type="region of interest" description="Disordered" evidence="1">
    <location>
        <begin position="68"/>
        <end position="106"/>
    </location>
</feature>
<dbReference type="STRING" id="134849.SAMN05443668_10515"/>
<gene>
    <name evidence="2" type="ORF">SAMN05443668_10515</name>
</gene>
<keyword evidence="3" id="KW-1185">Reference proteome</keyword>
<sequence length="123" mass="13379">MKTQPNAFFEPIDPIDRTEAMLPIEPMLAIDPALPIDAMLPAEPIDAMLPAEPMLAIDPALPNEKMLPAEPIDAFDRTDVRSVSDVPDPGSSDSDEPEPATTWSLRSPVTILSLPLARVPRSR</sequence>
<proteinExistence type="predicted"/>
<evidence type="ECO:0000313" key="2">
    <source>
        <dbReference type="EMBL" id="SHN32262.1"/>
    </source>
</evidence>
<reference evidence="2 3" key="1">
    <citation type="submission" date="2016-11" db="EMBL/GenBank/DDBJ databases">
        <authorList>
            <person name="Jaros S."/>
            <person name="Januszkiewicz K."/>
            <person name="Wedrychowicz H."/>
        </authorList>
    </citation>
    <scope>NUCLEOTIDE SEQUENCE [LARGE SCALE GENOMIC DNA]</scope>
    <source>
        <strain evidence="2 3">DSM 46144</strain>
    </source>
</reference>
<dbReference type="Proteomes" id="UP000184440">
    <property type="component" value="Unassembled WGS sequence"/>
</dbReference>
<dbReference type="RefSeq" id="WP_073258569.1">
    <property type="nucleotide sequence ID" value="NZ_FRCS01000005.1"/>
</dbReference>
<protein>
    <submittedName>
        <fullName evidence="2">Uncharacterized protein</fullName>
    </submittedName>
</protein>
<evidence type="ECO:0000313" key="3">
    <source>
        <dbReference type="Proteomes" id="UP000184440"/>
    </source>
</evidence>
<dbReference type="AlphaFoldDB" id="A0A1M7QLX2"/>
<dbReference type="EMBL" id="FRCS01000005">
    <property type="protein sequence ID" value="SHN32262.1"/>
    <property type="molecule type" value="Genomic_DNA"/>
</dbReference>